<proteinExistence type="predicted"/>
<evidence type="ECO:0000313" key="2">
    <source>
        <dbReference type="Proteomes" id="UP000654075"/>
    </source>
</evidence>
<dbReference type="SUPFAM" id="SSF51197">
    <property type="entry name" value="Clavaminate synthase-like"/>
    <property type="match status" value="1"/>
</dbReference>
<dbReference type="PANTHER" id="PTHR31630">
    <property type="entry name" value="PHYTANOYL-COA DIOXYGENASE-RELATED-RELATED"/>
    <property type="match status" value="1"/>
</dbReference>
<evidence type="ECO:0008006" key="3">
    <source>
        <dbReference type="Google" id="ProtNLM"/>
    </source>
</evidence>
<dbReference type="Gene3D" id="2.60.120.620">
    <property type="entry name" value="q2cbj1_9rhob like domain"/>
    <property type="match status" value="1"/>
</dbReference>
<evidence type="ECO:0000313" key="1">
    <source>
        <dbReference type="EMBL" id="CAE8628036.1"/>
    </source>
</evidence>
<name>A0A813GNZ5_POLGL</name>
<dbReference type="AlphaFoldDB" id="A0A813GNZ5"/>
<comment type="caution">
    <text evidence="1">The sequence shown here is derived from an EMBL/GenBank/DDBJ whole genome shotgun (WGS) entry which is preliminary data.</text>
</comment>
<feature type="non-terminal residue" evidence="1">
    <location>
        <position position="392"/>
    </location>
</feature>
<protein>
    <recommendedName>
        <fullName evidence="3">Phytanoyl-CoA dioxygenase</fullName>
    </recommendedName>
</protein>
<accession>A0A813GNZ5</accession>
<gene>
    <name evidence="1" type="ORF">PGLA1383_LOCUS44735</name>
</gene>
<reference evidence="1" key="1">
    <citation type="submission" date="2021-02" db="EMBL/GenBank/DDBJ databases">
        <authorList>
            <person name="Dougan E. K."/>
            <person name="Rhodes N."/>
            <person name="Thang M."/>
            <person name="Chan C."/>
        </authorList>
    </citation>
    <scope>NUCLEOTIDE SEQUENCE</scope>
</reference>
<dbReference type="InterPro" id="IPR008775">
    <property type="entry name" value="Phytyl_CoA_dOase-like"/>
</dbReference>
<keyword evidence="2" id="KW-1185">Reference proteome</keyword>
<dbReference type="EMBL" id="CAJNNV010029327">
    <property type="protein sequence ID" value="CAE8628036.1"/>
    <property type="molecule type" value="Genomic_DNA"/>
</dbReference>
<organism evidence="1 2">
    <name type="scientific">Polarella glacialis</name>
    <name type="common">Dinoflagellate</name>
    <dbReference type="NCBI Taxonomy" id="89957"/>
    <lineage>
        <taxon>Eukaryota</taxon>
        <taxon>Sar</taxon>
        <taxon>Alveolata</taxon>
        <taxon>Dinophyceae</taxon>
        <taxon>Suessiales</taxon>
        <taxon>Suessiaceae</taxon>
        <taxon>Polarella</taxon>
    </lineage>
</organism>
<dbReference type="OrthoDB" id="445007at2759"/>
<sequence>LGPQRQPPRRSLVTAGRASFLAAGGSLGSILRARLRRLRGLRGVSGCRAQEGAGQRSRAVLPGSFRFAPEDDQSWLPCLQSHGVVVLQKALQESEVDEAQELIWQWLEGFGSSSEGLAVCRRDAATWTMGDGRWPQDNDATGIVCVRGAGQCLAAWRVRGAETVQRAFAKIWEVEVEQLLTSMDGLILWRPWQQKPSNVSEAWKTRESWLHVDQNVSKRPGLESVQGLVTLTGAHPEHSGGFVCVPGSHLADAQAALVARLGGADRLRKRGDFLAVPEGDPLEGQVLHVPLEPGDLVLWDSRLAHGSTPAAGLEVGGAVSEAPPELLRAAIPVCMVPRSFADDHLRLAKWRAEAFAKGVTTKHTPHRQRMQGEAAGADFVPPLLTPAMRRVF</sequence>
<dbReference type="PANTHER" id="PTHR31630:SF6">
    <property type="entry name" value="PHYTANOYL-COA DIOXYGENASE-RELATED"/>
    <property type="match status" value="1"/>
</dbReference>
<dbReference type="OMA" id="HERFMWE"/>
<dbReference type="Pfam" id="PF05721">
    <property type="entry name" value="PhyH"/>
    <property type="match status" value="1"/>
</dbReference>
<dbReference type="Proteomes" id="UP000654075">
    <property type="component" value="Unassembled WGS sequence"/>
</dbReference>